<dbReference type="EMBL" id="FNQS01000012">
    <property type="protein sequence ID" value="SEA94022.1"/>
    <property type="molecule type" value="Genomic_DNA"/>
</dbReference>
<dbReference type="Proteomes" id="UP000187280">
    <property type="component" value="Unassembled WGS sequence"/>
</dbReference>
<dbReference type="Gene3D" id="3.40.190.10">
    <property type="entry name" value="Periplasmic binding protein-like II"/>
    <property type="match status" value="1"/>
</dbReference>
<dbReference type="CDD" id="cd08517">
    <property type="entry name" value="PBP2_NikA_DppA_OppA_like_13"/>
    <property type="match status" value="1"/>
</dbReference>
<comment type="similarity">
    <text evidence="1">Belongs to the bacterial solute-binding protein 5 family.</text>
</comment>
<evidence type="ECO:0000259" key="4">
    <source>
        <dbReference type="Pfam" id="PF00496"/>
    </source>
</evidence>
<reference evidence="5 6" key="1">
    <citation type="submission" date="2016-10" db="EMBL/GenBank/DDBJ databases">
        <authorList>
            <person name="de Groot N.N."/>
        </authorList>
    </citation>
    <scope>NUCLEOTIDE SEQUENCE [LARGE SCALE GENOMIC DNA]</scope>
    <source>
        <strain evidence="5 6">ATCC 29281</strain>
    </source>
</reference>
<dbReference type="PANTHER" id="PTHR30290">
    <property type="entry name" value="PERIPLASMIC BINDING COMPONENT OF ABC TRANSPORTER"/>
    <property type="match status" value="1"/>
</dbReference>
<sequence>MPKQSSDAPRSTDRALEAMVDYEINRRRFLGISGAIMASGVFGGAWPLAGQAEVGSLPNTVTGAVRGGTLEAVVHPEPPTLAFFINTSTPGRTVVSKIFDGLFDYAPDLTPRPQLAEKVAVSDDGLTVTLYLRKNVFWHDGQPFSSADVKFSADNVWLQYSPYARRVFQYLARTEAPDAHTVVLTLSKPTPVVLNALDVVATPVLPKHLYEGTDIPNNPYNNKPVGTGPFVFKEWQRGSHIALERFDKYWQPDRPFLDKLIFKIIPDVSGRATAFETGAIQYGERNPVTFADADRLSKQPNLTLDTAGYNGFATSFWLLPNLRDPILGNLKVRQAIAHAVNKDLLVKVVWGGYAKPATGPVSSQLSTFYTADTPQYPFDPRKAQALLDEAGFPKKADGWRFTLNHDFIPFGDDYRRTGEFVRQALRAIGIDVTLRALDLATWSKNVFKDYDYQLASSWGVNWTDPQLGVEQLYWSKAESKGTPWTNASGYASPEADRLIEAAQIEVDPVKRRALYDELQRVVQRDLPQINLFEFKWFGIWARNLRNVTDTFNHSQNNFAQVWLDKK</sequence>
<dbReference type="PANTHER" id="PTHR30290:SF38">
    <property type="entry name" value="D,D-DIPEPTIDE-BINDING PERIPLASMIC PROTEIN DDPA-RELATED"/>
    <property type="match status" value="1"/>
</dbReference>
<dbReference type="Pfam" id="PF00496">
    <property type="entry name" value="SBP_bac_5"/>
    <property type="match status" value="1"/>
</dbReference>
<dbReference type="InterPro" id="IPR000914">
    <property type="entry name" value="SBP_5_dom"/>
</dbReference>
<keyword evidence="2" id="KW-0732">Signal</keyword>
<evidence type="ECO:0000313" key="5">
    <source>
        <dbReference type="EMBL" id="SEA94022.1"/>
    </source>
</evidence>
<keyword evidence="3" id="KW-1133">Transmembrane helix</keyword>
<dbReference type="InterPro" id="IPR039424">
    <property type="entry name" value="SBP_5"/>
</dbReference>
<keyword evidence="3" id="KW-0812">Transmembrane</keyword>
<accession>A0A1H4FC00</accession>
<evidence type="ECO:0000256" key="1">
    <source>
        <dbReference type="ARBA" id="ARBA00005695"/>
    </source>
</evidence>
<evidence type="ECO:0000256" key="3">
    <source>
        <dbReference type="SAM" id="Phobius"/>
    </source>
</evidence>
<dbReference type="PIRSF" id="PIRSF002741">
    <property type="entry name" value="MppA"/>
    <property type="match status" value="1"/>
</dbReference>
<dbReference type="PROSITE" id="PS51318">
    <property type="entry name" value="TAT"/>
    <property type="match status" value="1"/>
</dbReference>
<feature type="domain" description="Solute-binding protein family 5" evidence="4">
    <location>
        <begin position="111"/>
        <end position="473"/>
    </location>
</feature>
<name>A0A1H4FC00_9GAMM</name>
<gene>
    <name evidence="5" type="ORF">SAMN02982996_02969</name>
</gene>
<organism evidence="5 6">
    <name type="scientific">Lonsdalea quercina</name>
    <dbReference type="NCBI Taxonomy" id="71657"/>
    <lineage>
        <taxon>Bacteria</taxon>
        <taxon>Pseudomonadati</taxon>
        <taxon>Pseudomonadota</taxon>
        <taxon>Gammaproteobacteria</taxon>
        <taxon>Enterobacterales</taxon>
        <taxon>Pectobacteriaceae</taxon>
        <taxon>Lonsdalea</taxon>
    </lineage>
</organism>
<keyword evidence="3" id="KW-0472">Membrane</keyword>
<dbReference type="InterPro" id="IPR030678">
    <property type="entry name" value="Peptide/Ni-bd"/>
</dbReference>
<dbReference type="GO" id="GO:0043190">
    <property type="term" value="C:ATP-binding cassette (ABC) transporter complex"/>
    <property type="evidence" value="ECO:0007669"/>
    <property type="project" value="InterPro"/>
</dbReference>
<feature type="transmembrane region" description="Helical" evidence="3">
    <location>
        <begin position="29"/>
        <end position="49"/>
    </location>
</feature>
<keyword evidence="6" id="KW-1185">Reference proteome</keyword>
<dbReference type="AlphaFoldDB" id="A0A1H4FC00"/>
<dbReference type="eggNOG" id="COG0747">
    <property type="taxonomic scope" value="Bacteria"/>
</dbReference>
<evidence type="ECO:0000256" key="2">
    <source>
        <dbReference type="ARBA" id="ARBA00022729"/>
    </source>
</evidence>
<proteinExistence type="inferred from homology"/>
<dbReference type="RefSeq" id="WP_074729225.1">
    <property type="nucleotide sequence ID" value="NZ_FNQS01000012.1"/>
</dbReference>
<dbReference type="SUPFAM" id="SSF53850">
    <property type="entry name" value="Periplasmic binding protein-like II"/>
    <property type="match status" value="1"/>
</dbReference>
<dbReference type="GO" id="GO:0015833">
    <property type="term" value="P:peptide transport"/>
    <property type="evidence" value="ECO:0007669"/>
    <property type="project" value="TreeGrafter"/>
</dbReference>
<dbReference type="InterPro" id="IPR006311">
    <property type="entry name" value="TAT_signal"/>
</dbReference>
<dbReference type="GeneID" id="97765812"/>
<dbReference type="STRING" id="71657.SAMN02982996_02969"/>
<protein>
    <submittedName>
        <fullName evidence="5">Peptide/nickel transport system substrate-binding protein</fullName>
    </submittedName>
</protein>
<dbReference type="GO" id="GO:1904680">
    <property type="term" value="F:peptide transmembrane transporter activity"/>
    <property type="evidence" value="ECO:0007669"/>
    <property type="project" value="TreeGrafter"/>
</dbReference>
<evidence type="ECO:0000313" key="6">
    <source>
        <dbReference type="Proteomes" id="UP000187280"/>
    </source>
</evidence>
<dbReference type="Gene3D" id="3.10.105.10">
    <property type="entry name" value="Dipeptide-binding Protein, Domain 3"/>
    <property type="match status" value="1"/>
</dbReference>
<dbReference type="GO" id="GO:0030288">
    <property type="term" value="C:outer membrane-bounded periplasmic space"/>
    <property type="evidence" value="ECO:0007669"/>
    <property type="project" value="UniProtKB-ARBA"/>
</dbReference>